<feature type="transmembrane region" description="Helical" evidence="1">
    <location>
        <begin position="15"/>
        <end position="35"/>
    </location>
</feature>
<protein>
    <submittedName>
        <fullName evidence="2">Uncharacterized protein</fullName>
    </submittedName>
</protein>
<keyword evidence="1" id="KW-0472">Membrane</keyword>
<reference evidence="2 3" key="1">
    <citation type="submission" date="2019-09" db="EMBL/GenBank/DDBJ databases">
        <title>Draft genome sequence of Ginsengibacter sp. BR5-29.</title>
        <authorList>
            <person name="Im W.-T."/>
        </authorList>
    </citation>
    <scope>NUCLEOTIDE SEQUENCE [LARGE SCALE GENOMIC DNA]</scope>
    <source>
        <strain evidence="2 3">BR5-29</strain>
    </source>
</reference>
<evidence type="ECO:0000256" key="1">
    <source>
        <dbReference type="SAM" id="Phobius"/>
    </source>
</evidence>
<dbReference type="EMBL" id="VYQF01000004">
    <property type="protein sequence ID" value="KAA9037983.1"/>
    <property type="molecule type" value="Genomic_DNA"/>
</dbReference>
<comment type="caution">
    <text evidence="2">The sequence shown here is derived from an EMBL/GenBank/DDBJ whole genome shotgun (WGS) entry which is preliminary data.</text>
</comment>
<dbReference type="RefSeq" id="WP_150415506.1">
    <property type="nucleotide sequence ID" value="NZ_VYQF01000004.1"/>
</dbReference>
<dbReference type="Proteomes" id="UP000326903">
    <property type="component" value="Unassembled WGS sequence"/>
</dbReference>
<keyword evidence="1" id="KW-0812">Transmembrane</keyword>
<evidence type="ECO:0000313" key="2">
    <source>
        <dbReference type="EMBL" id="KAA9037983.1"/>
    </source>
</evidence>
<gene>
    <name evidence="2" type="ORF">FW778_14535</name>
</gene>
<keyword evidence="3" id="KW-1185">Reference proteome</keyword>
<proteinExistence type="predicted"/>
<accession>A0A5J5IEE8</accession>
<organism evidence="2 3">
    <name type="scientific">Ginsengibacter hankyongi</name>
    <dbReference type="NCBI Taxonomy" id="2607284"/>
    <lineage>
        <taxon>Bacteria</taxon>
        <taxon>Pseudomonadati</taxon>
        <taxon>Bacteroidota</taxon>
        <taxon>Chitinophagia</taxon>
        <taxon>Chitinophagales</taxon>
        <taxon>Chitinophagaceae</taxon>
        <taxon>Ginsengibacter</taxon>
    </lineage>
</organism>
<keyword evidence="1" id="KW-1133">Transmembrane helix</keyword>
<evidence type="ECO:0000313" key="3">
    <source>
        <dbReference type="Proteomes" id="UP000326903"/>
    </source>
</evidence>
<sequence>MKTQEKIENNRNRNALVIAIIGGFAIIVAAIIPLFKNSSAPPKQKVEIKANHNSPVSGDIQTQNNYFLNGSIDSNKRNTSRSKGTNIKAEKTFHVSPSNSELEKLISANNYILAKREIRYSIEITFNGEIENVQNDLYRYNGGNLLIKINGETCSVMNDLMITPTFNGGNSKQIVLNEVNKKINELISEHTPAVYKKIMQCLK</sequence>
<name>A0A5J5IEE8_9BACT</name>
<dbReference type="AlphaFoldDB" id="A0A5J5IEE8"/>